<feature type="domain" description="Enolpyruvate transferase" evidence="16">
    <location>
        <begin position="10"/>
        <end position="71"/>
    </location>
</feature>
<name>A0A7X2XMM8_STREE</name>
<evidence type="ECO:0000256" key="8">
    <source>
        <dbReference type="ARBA" id="ARBA00023306"/>
    </source>
</evidence>
<evidence type="ECO:0000256" key="9">
    <source>
        <dbReference type="ARBA" id="ARBA00023316"/>
    </source>
</evidence>
<keyword evidence="9" id="KW-0961">Cell wall biogenesis/degradation</keyword>
<reference evidence="17 18" key="1">
    <citation type="submission" date="2019-11" db="EMBL/GenBank/DDBJ databases">
        <title>Growth characteristics of pneumococcus vary with the chemical composition of the capsule and with environmental conditions.</title>
        <authorList>
            <person name="Tothpal A."/>
            <person name="Desobry K."/>
            <person name="Joshi S."/>
            <person name="Wyllie A.L."/>
            <person name="Weinberger D.M."/>
        </authorList>
    </citation>
    <scope>NUCLEOTIDE SEQUENCE [LARGE SCALE GENOMIC DNA]</scope>
    <source>
        <strain evidence="18">pnumococcus09N</strain>
    </source>
</reference>
<dbReference type="InterPro" id="IPR013792">
    <property type="entry name" value="RNA3'P_cycl/enolpyr_Trfase_a/b"/>
</dbReference>
<dbReference type="InterPro" id="IPR001986">
    <property type="entry name" value="Enolpyruvate_Tfrase_dom"/>
</dbReference>
<gene>
    <name evidence="17" type="ORF">GM545_14980</name>
</gene>
<dbReference type="Proteomes" id="UP000467349">
    <property type="component" value="Unassembled WGS sequence"/>
</dbReference>
<sequence>MEKIVVQGGDNRLVGSVTIEGAKNAVLPLLAATILASEGKTVLKNVPILSDVFTMNQVVRGLNAKVDFDQEAHIVE</sequence>
<dbReference type="EMBL" id="WNHU01000927">
    <property type="protein sequence ID" value="MTV44829.1"/>
    <property type="molecule type" value="Genomic_DNA"/>
</dbReference>
<keyword evidence="5 17" id="KW-0808">Transferase</keyword>
<evidence type="ECO:0000256" key="13">
    <source>
        <dbReference type="ARBA" id="ARBA00042443"/>
    </source>
</evidence>
<keyword evidence="3" id="KW-0963">Cytoplasm</keyword>
<evidence type="ECO:0000256" key="10">
    <source>
        <dbReference type="ARBA" id="ARBA00038367"/>
    </source>
</evidence>
<evidence type="ECO:0000256" key="6">
    <source>
        <dbReference type="ARBA" id="ARBA00022960"/>
    </source>
</evidence>
<feature type="non-terminal residue" evidence="17">
    <location>
        <position position="76"/>
    </location>
</feature>
<evidence type="ECO:0000256" key="11">
    <source>
        <dbReference type="ARBA" id="ARBA00039108"/>
    </source>
</evidence>
<dbReference type="GO" id="GO:0008760">
    <property type="term" value="F:UDP-N-acetylglucosamine 1-carboxyvinyltransferase activity"/>
    <property type="evidence" value="ECO:0007669"/>
    <property type="project" value="UniProtKB-EC"/>
</dbReference>
<dbReference type="GO" id="GO:0008360">
    <property type="term" value="P:regulation of cell shape"/>
    <property type="evidence" value="ECO:0007669"/>
    <property type="project" value="UniProtKB-KW"/>
</dbReference>
<protein>
    <recommendedName>
        <fullName evidence="12">UDP-N-acetylglucosamine 1-carboxyvinyltransferase</fullName>
        <ecNumber evidence="11">2.5.1.7</ecNumber>
    </recommendedName>
    <alternativeName>
        <fullName evidence="13">Enoylpyruvate transferase</fullName>
    </alternativeName>
    <alternativeName>
        <fullName evidence="14">UDP-N-acetylglucosamine enolpyruvyl transferase</fullName>
    </alternativeName>
</protein>
<dbReference type="PANTHER" id="PTHR43783:SF1">
    <property type="entry name" value="UDP-N-ACETYLGLUCOSAMINE 1-CARBOXYVINYLTRANSFERASE"/>
    <property type="match status" value="1"/>
</dbReference>
<evidence type="ECO:0000256" key="2">
    <source>
        <dbReference type="ARBA" id="ARBA00004752"/>
    </source>
</evidence>
<keyword evidence="7" id="KW-0573">Peptidoglycan synthesis</keyword>
<dbReference type="AlphaFoldDB" id="A0A7X2XMM8"/>
<evidence type="ECO:0000256" key="1">
    <source>
        <dbReference type="ARBA" id="ARBA00004496"/>
    </source>
</evidence>
<evidence type="ECO:0000313" key="17">
    <source>
        <dbReference type="EMBL" id="MTV44829.1"/>
    </source>
</evidence>
<comment type="caution">
    <text evidence="17">The sequence shown here is derived from an EMBL/GenBank/DDBJ whole genome shotgun (WGS) entry which is preliminary data.</text>
</comment>
<dbReference type="Gene3D" id="3.65.10.10">
    <property type="entry name" value="Enolpyruvate transferase domain"/>
    <property type="match status" value="1"/>
</dbReference>
<dbReference type="SUPFAM" id="SSF55205">
    <property type="entry name" value="EPT/RTPC-like"/>
    <property type="match status" value="1"/>
</dbReference>
<proteinExistence type="inferred from homology"/>
<evidence type="ECO:0000256" key="12">
    <source>
        <dbReference type="ARBA" id="ARBA00039754"/>
    </source>
</evidence>
<keyword evidence="8" id="KW-0131">Cell cycle</keyword>
<evidence type="ECO:0000259" key="16">
    <source>
        <dbReference type="Pfam" id="PF00275"/>
    </source>
</evidence>
<comment type="catalytic activity">
    <reaction evidence="15">
        <text>phosphoenolpyruvate + UDP-N-acetyl-alpha-D-glucosamine = UDP-N-acetyl-3-O-(1-carboxyvinyl)-alpha-D-glucosamine + phosphate</text>
        <dbReference type="Rhea" id="RHEA:18681"/>
        <dbReference type="ChEBI" id="CHEBI:43474"/>
        <dbReference type="ChEBI" id="CHEBI:57705"/>
        <dbReference type="ChEBI" id="CHEBI:58702"/>
        <dbReference type="ChEBI" id="CHEBI:68483"/>
        <dbReference type="EC" id="2.5.1.7"/>
    </reaction>
</comment>
<dbReference type="InterPro" id="IPR050068">
    <property type="entry name" value="MurA_subfamily"/>
</dbReference>
<evidence type="ECO:0000256" key="7">
    <source>
        <dbReference type="ARBA" id="ARBA00022984"/>
    </source>
</evidence>
<dbReference type="GO" id="GO:0009252">
    <property type="term" value="P:peptidoglycan biosynthetic process"/>
    <property type="evidence" value="ECO:0007669"/>
    <property type="project" value="UniProtKB-KW"/>
</dbReference>
<comment type="pathway">
    <text evidence="2">Cell wall biogenesis; peptidoglycan biosynthesis.</text>
</comment>
<evidence type="ECO:0000256" key="3">
    <source>
        <dbReference type="ARBA" id="ARBA00022490"/>
    </source>
</evidence>
<dbReference type="EC" id="2.5.1.7" evidence="11"/>
<dbReference type="GO" id="GO:0071555">
    <property type="term" value="P:cell wall organization"/>
    <property type="evidence" value="ECO:0007669"/>
    <property type="project" value="UniProtKB-KW"/>
</dbReference>
<evidence type="ECO:0000256" key="4">
    <source>
        <dbReference type="ARBA" id="ARBA00022618"/>
    </source>
</evidence>
<keyword evidence="4" id="KW-0132">Cell division</keyword>
<evidence type="ECO:0000256" key="15">
    <source>
        <dbReference type="ARBA" id="ARBA00047527"/>
    </source>
</evidence>
<dbReference type="InterPro" id="IPR036968">
    <property type="entry name" value="Enolpyruvate_Tfrase_sf"/>
</dbReference>
<evidence type="ECO:0000256" key="14">
    <source>
        <dbReference type="ARBA" id="ARBA00042842"/>
    </source>
</evidence>
<dbReference type="PANTHER" id="PTHR43783">
    <property type="entry name" value="UDP-N-ACETYLGLUCOSAMINE 1-CARBOXYVINYLTRANSFERASE"/>
    <property type="match status" value="1"/>
</dbReference>
<comment type="subcellular location">
    <subcellularLocation>
        <location evidence="1">Cytoplasm</location>
    </subcellularLocation>
</comment>
<organism evidence="17 18">
    <name type="scientific">Streptococcus pneumoniae</name>
    <dbReference type="NCBI Taxonomy" id="1313"/>
    <lineage>
        <taxon>Bacteria</taxon>
        <taxon>Bacillati</taxon>
        <taxon>Bacillota</taxon>
        <taxon>Bacilli</taxon>
        <taxon>Lactobacillales</taxon>
        <taxon>Streptococcaceae</taxon>
        <taxon>Streptococcus</taxon>
    </lineage>
</organism>
<dbReference type="GO" id="GO:0051301">
    <property type="term" value="P:cell division"/>
    <property type="evidence" value="ECO:0007669"/>
    <property type="project" value="UniProtKB-KW"/>
</dbReference>
<accession>A0A7X2XMM8</accession>
<evidence type="ECO:0000256" key="5">
    <source>
        <dbReference type="ARBA" id="ARBA00022679"/>
    </source>
</evidence>
<keyword evidence="6" id="KW-0133">Cell shape</keyword>
<comment type="similarity">
    <text evidence="10">Belongs to the EPSP synthase family. MurA subfamily.</text>
</comment>
<dbReference type="GO" id="GO:0005737">
    <property type="term" value="C:cytoplasm"/>
    <property type="evidence" value="ECO:0007669"/>
    <property type="project" value="UniProtKB-SubCell"/>
</dbReference>
<dbReference type="Pfam" id="PF00275">
    <property type="entry name" value="EPSP_synthase"/>
    <property type="match status" value="1"/>
</dbReference>
<evidence type="ECO:0000313" key="18">
    <source>
        <dbReference type="Proteomes" id="UP000467349"/>
    </source>
</evidence>